<protein>
    <submittedName>
        <fullName evidence="2">Uncharacterized protein</fullName>
    </submittedName>
</protein>
<accession>A0A642UFT8</accession>
<dbReference type="GeneID" id="54783647"/>
<dbReference type="OrthoDB" id="4026603at2759"/>
<reference evidence="2 3" key="1">
    <citation type="submission" date="2019-07" db="EMBL/GenBank/DDBJ databases">
        <title>Genome assembly of two rare yeast pathogens: Diutina rugosa and Trichomonascus ciferrii.</title>
        <authorList>
            <person name="Mixao V."/>
            <person name="Saus E."/>
            <person name="Hansen A."/>
            <person name="Lass-Flor C."/>
            <person name="Gabaldon T."/>
        </authorList>
    </citation>
    <scope>NUCLEOTIDE SEQUENCE [LARGE SCALE GENOMIC DNA]</scope>
    <source>
        <strain evidence="2 3">CBS 613</strain>
    </source>
</reference>
<evidence type="ECO:0000313" key="3">
    <source>
        <dbReference type="Proteomes" id="UP000449547"/>
    </source>
</evidence>
<keyword evidence="3" id="KW-1185">Reference proteome</keyword>
<proteinExistence type="predicted"/>
<dbReference type="RefSeq" id="XP_034010398.1">
    <property type="nucleotide sequence ID" value="XM_034157928.1"/>
</dbReference>
<evidence type="ECO:0000313" key="2">
    <source>
        <dbReference type="EMBL" id="KAA8898141.1"/>
    </source>
</evidence>
<comment type="caution">
    <text evidence="2">The sequence shown here is derived from an EMBL/GenBank/DDBJ whole genome shotgun (WGS) entry which is preliminary data.</text>
</comment>
<dbReference type="EMBL" id="SWFT01000149">
    <property type="protein sequence ID" value="KAA8898141.1"/>
    <property type="molecule type" value="Genomic_DNA"/>
</dbReference>
<gene>
    <name evidence="2" type="ORF">DIURU_004996</name>
</gene>
<feature type="chain" id="PRO_5024814377" evidence="1">
    <location>
        <begin position="18"/>
        <end position="177"/>
    </location>
</feature>
<dbReference type="Proteomes" id="UP000449547">
    <property type="component" value="Unassembled WGS sequence"/>
</dbReference>
<dbReference type="AlphaFoldDB" id="A0A642UFT8"/>
<sequence>MISKILAASAVTATALAGYSNVTVITTDVTVTDFVTYCPEETTITITKCTQDKCQAEETKLEQGTVTITGECVIPTTVTKHETETVIECVECEEAKTTEASVSKVPQTEAEVSKVPETTVTECVECEKPTTLADISKVPETTAAEESKPPVPTYEGAAGKAAVGAFAGVAAVAAALL</sequence>
<evidence type="ECO:0000256" key="1">
    <source>
        <dbReference type="SAM" id="SignalP"/>
    </source>
</evidence>
<dbReference type="VEuPathDB" id="FungiDB:DIURU_004996"/>
<name>A0A642UFT8_DIURU</name>
<feature type="signal peptide" evidence="1">
    <location>
        <begin position="1"/>
        <end position="17"/>
    </location>
</feature>
<organism evidence="2 3">
    <name type="scientific">Diutina rugosa</name>
    <name type="common">Yeast</name>
    <name type="synonym">Candida rugosa</name>
    <dbReference type="NCBI Taxonomy" id="5481"/>
    <lineage>
        <taxon>Eukaryota</taxon>
        <taxon>Fungi</taxon>
        <taxon>Dikarya</taxon>
        <taxon>Ascomycota</taxon>
        <taxon>Saccharomycotina</taxon>
        <taxon>Pichiomycetes</taxon>
        <taxon>Debaryomycetaceae</taxon>
        <taxon>Diutina</taxon>
    </lineage>
</organism>
<keyword evidence="1" id="KW-0732">Signal</keyword>